<dbReference type="InterPro" id="IPR051803">
    <property type="entry name" value="TA_system_RelE-like_toxin"/>
</dbReference>
<dbReference type="Proteomes" id="UP001596303">
    <property type="component" value="Unassembled WGS sequence"/>
</dbReference>
<dbReference type="InterPro" id="IPR007712">
    <property type="entry name" value="RelE/ParE_toxin"/>
</dbReference>
<dbReference type="RefSeq" id="WP_377379441.1">
    <property type="nucleotide sequence ID" value="NZ_JBHSSW010000016.1"/>
</dbReference>
<sequence length="117" mass="13302">MPQPSRRRCAASMPAEGHYNLRLTPQAEGDMEEIWLHGAAEWSPEQADRYVDGITAVFDLLCAMPGIARERLEFNPPVRIHPSGAHMIIYRTIGDQLDVLRILGGRQDWPRLLEILE</sequence>
<evidence type="ECO:0000256" key="1">
    <source>
        <dbReference type="ARBA" id="ARBA00006226"/>
    </source>
</evidence>
<dbReference type="Pfam" id="PF05016">
    <property type="entry name" value="ParE_toxin"/>
    <property type="match status" value="1"/>
</dbReference>
<evidence type="ECO:0000313" key="4">
    <source>
        <dbReference type="Proteomes" id="UP001596303"/>
    </source>
</evidence>
<accession>A0ABW1SC66</accession>
<dbReference type="PANTHER" id="PTHR33755:SF9">
    <property type="entry name" value="TOXIN PARE1"/>
    <property type="match status" value="1"/>
</dbReference>
<organism evidence="3 4">
    <name type="scientific">Ponticaulis profundi</name>
    <dbReference type="NCBI Taxonomy" id="2665222"/>
    <lineage>
        <taxon>Bacteria</taxon>
        <taxon>Pseudomonadati</taxon>
        <taxon>Pseudomonadota</taxon>
        <taxon>Alphaproteobacteria</taxon>
        <taxon>Hyphomonadales</taxon>
        <taxon>Hyphomonadaceae</taxon>
        <taxon>Ponticaulis</taxon>
    </lineage>
</organism>
<reference evidence="4" key="1">
    <citation type="journal article" date="2019" name="Int. J. Syst. Evol. Microbiol.">
        <title>The Global Catalogue of Microorganisms (GCM) 10K type strain sequencing project: providing services to taxonomists for standard genome sequencing and annotation.</title>
        <authorList>
            <consortium name="The Broad Institute Genomics Platform"/>
            <consortium name="The Broad Institute Genome Sequencing Center for Infectious Disease"/>
            <person name="Wu L."/>
            <person name="Ma J."/>
        </authorList>
    </citation>
    <scope>NUCLEOTIDE SEQUENCE [LARGE SCALE GENOMIC DNA]</scope>
    <source>
        <strain evidence="4">CGMCC-1.15741</strain>
    </source>
</reference>
<dbReference type="EMBL" id="JBHSSW010000016">
    <property type="protein sequence ID" value="MFC6198862.1"/>
    <property type="molecule type" value="Genomic_DNA"/>
</dbReference>
<proteinExistence type="inferred from homology"/>
<dbReference type="InterPro" id="IPR035093">
    <property type="entry name" value="RelE/ParE_toxin_dom_sf"/>
</dbReference>
<evidence type="ECO:0000256" key="2">
    <source>
        <dbReference type="ARBA" id="ARBA00022649"/>
    </source>
</evidence>
<dbReference type="PANTHER" id="PTHR33755">
    <property type="entry name" value="TOXIN PARE1-RELATED"/>
    <property type="match status" value="1"/>
</dbReference>
<evidence type="ECO:0000313" key="3">
    <source>
        <dbReference type="EMBL" id="MFC6198862.1"/>
    </source>
</evidence>
<gene>
    <name evidence="3" type="ORF">ACFQDM_12280</name>
</gene>
<comment type="similarity">
    <text evidence="1">Belongs to the RelE toxin family.</text>
</comment>
<keyword evidence="2" id="KW-1277">Toxin-antitoxin system</keyword>
<keyword evidence="4" id="KW-1185">Reference proteome</keyword>
<comment type="caution">
    <text evidence="3">The sequence shown here is derived from an EMBL/GenBank/DDBJ whole genome shotgun (WGS) entry which is preliminary data.</text>
</comment>
<protein>
    <submittedName>
        <fullName evidence="3">Type II toxin-antitoxin system RelE/ParE family toxin</fullName>
    </submittedName>
</protein>
<name>A0ABW1SC66_9PROT</name>
<dbReference type="Gene3D" id="3.30.2310.20">
    <property type="entry name" value="RelE-like"/>
    <property type="match status" value="1"/>
</dbReference>